<evidence type="ECO:0000313" key="1">
    <source>
        <dbReference type="EMBL" id="KAJ2801817.1"/>
    </source>
</evidence>
<proteinExistence type="predicted"/>
<keyword evidence="2" id="KW-1185">Reference proteome</keyword>
<reference evidence="1" key="1">
    <citation type="submission" date="2022-07" db="EMBL/GenBank/DDBJ databases">
        <title>Phylogenomic reconstructions and comparative analyses of Kickxellomycotina fungi.</title>
        <authorList>
            <person name="Reynolds N.K."/>
            <person name="Stajich J.E."/>
            <person name="Barry K."/>
            <person name="Grigoriev I.V."/>
            <person name="Crous P."/>
            <person name="Smith M.E."/>
        </authorList>
    </citation>
    <scope>NUCLEOTIDE SEQUENCE</scope>
    <source>
        <strain evidence="1">CBS 102833</strain>
    </source>
</reference>
<dbReference type="Proteomes" id="UP001140096">
    <property type="component" value="Unassembled WGS sequence"/>
</dbReference>
<gene>
    <name evidence="1" type="ORF">H4S07_004835</name>
</gene>
<evidence type="ECO:0000313" key="2">
    <source>
        <dbReference type="Proteomes" id="UP001140096"/>
    </source>
</evidence>
<feature type="non-terminal residue" evidence="1">
    <location>
        <position position="65"/>
    </location>
</feature>
<dbReference type="EMBL" id="JANBUP010002113">
    <property type="protein sequence ID" value="KAJ2801817.1"/>
    <property type="molecule type" value="Genomic_DNA"/>
</dbReference>
<protein>
    <submittedName>
        <fullName evidence="1">Uncharacterized protein</fullName>
    </submittedName>
</protein>
<comment type="caution">
    <text evidence="1">The sequence shown here is derived from an EMBL/GenBank/DDBJ whole genome shotgun (WGS) entry which is preliminary data.</text>
</comment>
<organism evidence="1 2">
    <name type="scientific">Coemansia furcata</name>
    <dbReference type="NCBI Taxonomy" id="417177"/>
    <lineage>
        <taxon>Eukaryota</taxon>
        <taxon>Fungi</taxon>
        <taxon>Fungi incertae sedis</taxon>
        <taxon>Zoopagomycota</taxon>
        <taxon>Kickxellomycotina</taxon>
        <taxon>Kickxellomycetes</taxon>
        <taxon>Kickxellales</taxon>
        <taxon>Kickxellaceae</taxon>
        <taxon>Coemansia</taxon>
    </lineage>
</organism>
<name>A0ACC1L6A0_9FUNG</name>
<accession>A0ACC1L6A0</accession>
<sequence length="65" mass="7169">MVDTVHSTAQALQAHPRAAELKQSPRPRASTTASTAGTPRQPWRGRDVVFVDPLDASVPYWWPAM</sequence>